<dbReference type="EMBL" id="JASMQC010000022">
    <property type="protein sequence ID" value="KAK1935771.1"/>
    <property type="molecule type" value="Genomic_DNA"/>
</dbReference>
<evidence type="ECO:0000313" key="3">
    <source>
        <dbReference type="Proteomes" id="UP001259832"/>
    </source>
</evidence>
<proteinExistence type="predicted"/>
<feature type="region of interest" description="Disordered" evidence="1">
    <location>
        <begin position="19"/>
        <end position="54"/>
    </location>
</feature>
<gene>
    <name evidence="2" type="ORF">P3T76_010466</name>
</gene>
<sequence>MFANHFVTIAPHAAVMVVSPKDSRVSSPTTKDSTKKYGRAKSERDARTDKKTQTEVRIVARRTC</sequence>
<keyword evidence="3" id="KW-1185">Reference proteome</keyword>
<accession>A0AAD9GC25</accession>
<feature type="compositionally biased region" description="Basic and acidic residues" evidence="1">
    <location>
        <begin position="32"/>
        <end position="54"/>
    </location>
</feature>
<dbReference type="Proteomes" id="UP001259832">
    <property type="component" value="Unassembled WGS sequence"/>
</dbReference>
<evidence type="ECO:0000313" key="2">
    <source>
        <dbReference type="EMBL" id="KAK1935771.1"/>
    </source>
</evidence>
<dbReference type="AlphaFoldDB" id="A0AAD9GC25"/>
<name>A0AAD9GC25_9STRA</name>
<protein>
    <submittedName>
        <fullName evidence="2">Uncharacterized protein</fullName>
    </submittedName>
</protein>
<comment type="caution">
    <text evidence="2">The sequence shown here is derived from an EMBL/GenBank/DDBJ whole genome shotgun (WGS) entry which is preliminary data.</text>
</comment>
<organism evidence="2 3">
    <name type="scientific">Phytophthora citrophthora</name>
    <dbReference type="NCBI Taxonomy" id="4793"/>
    <lineage>
        <taxon>Eukaryota</taxon>
        <taxon>Sar</taxon>
        <taxon>Stramenopiles</taxon>
        <taxon>Oomycota</taxon>
        <taxon>Peronosporomycetes</taxon>
        <taxon>Peronosporales</taxon>
        <taxon>Peronosporaceae</taxon>
        <taxon>Phytophthora</taxon>
    </lineage>
</organism>
<evidence type="ECO:0000256" key="1">
    <source>
        <dbReference type="SAM" id="MobiDB-lite"/>
    </source>
</evidence>
<reference evidence="2" key="1">
    <citation type="submission" date="2023-08" db="EMBL/GenBank/DDBJ databases">
        <title>Reference Genome Resource for the Citrus Pathogen Phytophthora citrophthora.</title>
        <authorList>
            <person name="Moller H."/>
            <person name="Coetzee B."/>
            <person name="Rose L.J."/>
            <person name="Van Niekerk J.M."/>
        </authorList>
    </citation>
    <scope>NUCLEOTIDE SEQUENCE</scope>
    <source>
        <strain evidence="2">STE-U-9442</strain>
    </source>
</reference>